<sequence length="104" mass="11239">MPISCLGPSIGPENIHHTAILVNLHCMEESGVTGLHLLEVIKEALCVSSFPKNILPKKCHLIRAHHSDLLRGTKQTSCTKIPNLATSAKIMIVSLLKLGDNPVT</sequence>
<proteinExistence type="predicted"/>
<protein>
    <submittedName>
        <fullName evidence="1">Uncharacterized protein</fullName>
    </submittedName>
</protein>
<name>A0A0A9EHY0_ARUDO</name>
<evidence type="ECO:0000313" key="1">
    <source>
        <dbReference type="EMBL" id="JAD97485.1"/>
    </source>
</evidence>
<reference evidence="1" key="1">
    <citation type="submission" date="2014-09" db="EMBL/GenBank/DDBJ databases">
        <authorList>
            <person name="Magalhaes I.L.F."/>
            <person name="Oliveira U."/>
            <person name="Santos F.R."/>
            <person name="Vidigal T.H.D.A."/>
            <person name="Brescovit A.D."/>
            <person name="Santos A.J."/>
        </authorList>
    </citation>
    <scope>NUCLEOTIDE SEQUENCE</scope>
    <source>
        <tissue evidence="1">Shoot tissue taken approximately 20 cm above the soil surface</tissue>
    </source>
</reference>
<reference evidence="1" key="2">
    <citation type="journal article" date="2015" name="Data Brief">
        <title>Shoot transcriptome of the giant reed, Arundo donax.</title>
        <authorList>
            <person name="Barrero R.A."/>
            <person name="Guerrero F.D."/>
            <person name="Moolhuijzen P."/>
            <person name="Goolsby J.A."/>
            <person name="Tidwell J."/>
            <person name="Bellgard S.E."/>
            <person name="Bellgard M.I."/>
        </authorList>
    </citation>
    <scope>NUCLEOTIDE SEQUENCE</scope>
    <source>
        <tissue evidence="1">Shoot tissue taken approximately 20 cm above the soil surface</tissue>
    </source>
</reference>
<dbReference type="AlphaFoldDB" id="A0A0A9EHY0"/>
<organism evidence="1">
    <name type="scientific">Arundo donax</name>
    <name type="common">Giant reed</name>
    <name type="synonym">Donax arundinaceus</name>
    <dbReference type="NCBI Taxonomy" id="35708"/>
    <lineage>
        <taxon>Eukaryota</taxon>
        <taxon>Viridiplantae</taxon>
        <taxon>Streptophyta</taxon>
        <taxon>Embryophyta</taxon>
        <taxon>Tracheophyta</taxon>
        <taxon>Spermatophyta</taxon>
        <taxon>Magnoliopsida</taxon>
        <taxon>Liliopsida</taxon>
        <taxon>Poales</taxon>
        <taxon>Poaceae</taxon>
        <taxon>PACMAD clade</taxon>
        <taxon>Arundinoideae</taxon>
        <taxon>Arundineae</taxon>
        <taxon>Arundo</taxon>
    </lineage>
</organism>
<accession>A0A0A9EHY0</accession>
<dbReference type="EMBL" id="GBRH01200410">
    <property type="protein sequence ID" value="JAD97485.1"/>
    <property type="molecule type" value="Transcribed_RNA"/>
</dbReference>